<dbReference type="eggNOG" id="COG1092">
    <property type="taxonomic scope" value="Bacteria"/>
</dbReference>
<dbReference type="AlphaFoldDB" id="I3CFX9"/>
<proteinExistence type="inferred from homology"/>
<dbReference type="CDD" id="cd11572">
    <property type="entry name" value="RlmI_M_like"/>
    <property type="match status" value="1"/>
</dbReference>
<dbReference type="Pfam" id="PF17785">
    <property type="entry name" value="PUA_3"/>
    <property type="match status" value="1"/>
</dbReference>
<evidence type="ECO:0000256" key="1">
    <source>
        <dbReference type="ARBA" id="ARBA00004496"/>
    </source>
</evidence>
<evidence type="ECO:0000256" key="6">
    <source>
        <dbReference type="ARBA" id="ARBA00038091"/>
    </source>
</evidence>
<dbReference type="Gene3D" id="2.30.130.10">
    <property type="entry name" value="PUA domain"/>
    <property type="match status" value="1"/>
</dbReference>
<comment type="subcellular location">
    <subcellularLocation>
        <location evidence="1">Cytoplasm</location>
    </subcellularLocation>
</comment>
<dbReference type="CDD" id="cd02440">
    <property type="entry name" value="AdoMet_MTases"/>
    <property type="match status" value="1"/>
</dbReference>
<feature type="domain" description="RlmI-like PUA" evidence="7">
    <location>
        <begin position="6"/>
        <end position="72"/>
    </location>
</feature>
<reference evidence="8 9" key="1">
    <citation type="submission" date="2011-11" db="EMBL/GenBank/DDBJ databases">
        <title>Improved High-Quality Draft sequence of Beggiatoa alba B18lD.</title>
        <authorList>
            <consortium name="US DOE Joint Genome Institute"/>
            <person name="Lucas S."/>
            <person name="Han J."/>
            <person name="Lapidus A."/>
            <person name="Cheng J.-F."/>
            <person name="Goodwin L."/>
            <person name="Pitluck S."/>
            <person name="Peters L."/>
            <person name="Mikhailova N."/>
            <person name="Held B."/>
            <person name="Detter J.C."/>
            <person name="Han C."/>
            <person name="Tapia R."/>
            <person name="Land M."/>
            <person name="Hauser L."/>
            <person name="Kyrpides N."/>
            <person name="Ivanova N."/>
            <person name="Pagani I."/>
            <person name="Samuel K."/>
            <person name="Teske A."/>
            <person name="Mueller J."/>
            <person name="Woyke T."/>
        </authorList>
    </citation>
    <scope>NUCLEOTIDE SEQUENCE [LARGE SCALE GENOMIC DNA]</scope>
    <source>
        <strain evidence="8 9">B18LD</strain>
    </source>
</reference>
<dbReference type="Gene3D" id="3.40.50.150">
    <property type="entry name" value="Vaccinia Virus protein VP39"/>
    <property type="match status" value="1"/>
</dbReference>
<keyword evidence="4 8" id="KW-0808">Transferase</keyword>
<accession>I3CFX9</accession>
<comment type="similarity">
    <text evidence="6">Belongs to the methyltransferase superfamily. RlmI family.</text>
</comment>
<dbReference type="PANTHER" id="PTHR42873:SF1">
    <property type="entry name" value="S-ADENOSYLMETHIONINE-DEPENDENT METHYLTRANSFERASE DOMAIN-CONTAINING PROTEIN"/>
    <property type="match status" value="1"/>
</dbReference>
<organism evidence="8 9">
    <name type="scientific">Beggiatoa alba B18LD</name>
    <dbReference type="NCBI Taxonomy" id="395493"/>
    <lineage>
        <taxon>Bacteria</taxon>
        <taxon>Pseudomonadati</taxon>
        <taxon>Pseudomonadota</taxon>
        <taxon>Gammaproteobacteria</taxon>
        <taxon>Thiotrichales</taxon>
        <taxon>Thiotrichaceae</taxon>
        <taxon>Beggiatoa</taxon>
    </lineage>
</organism>
<dbReference type="InterPro" id="IPR041532">
    <property type="entry name" value="RlmI-like_PUA"/>
</dbReference>
<dbReference type="Pfam" id="PF03602">
    <property type="entry name" value="Cons_hypoth95"/>
    <property type="match status" value="1"/>
</dbReference>
<dbReference type="InterPro" id="IPR015947">
    <property type="entry name" value="PUA-like_sf"/>
</dbReference>
<evidence type="ECO:0000256" key="4">
    <source>
        <dbReference type="ARBA" id="ARBA00022679"/>
    </source>
</evidence>
<evidence type="ECO:0000256" key="3">
    <source>
        <dbReference type="ARBA" id="ARBA00022603"/>
    </source>
</evidence>
<keyword evidence="9" id="KW-1185">Reference proteome</keyword>
<protein>
    <submittedName>
        <fullName evidence="8">Putative SAM-dependent methyltransferase</fullName>
    </submittedName>
</protein>
<dbReference type="Gene3D" id="3.30.750.80">
    <property type="entry name" value="RNA methyltransferase domain (HRMD) like"/>
    <property type="match status" value="1"/>
</dbReference>
<dbReference type="GO" id="GO:0005737">
    <property type="term" value="C:cytoplasm"/>
    <property type="evidence" value="ECO:0007669"/>
    <property type="project" value="UniProtKB-SubCell"/>
</dbReference>
<keyword evidence="3 8" id="KW-0489">Methyltransferase</keyword>
<evidence type="ECO:0000256" key="2">
    <source>
        <dbReference type="ARBA" id="ARBA00022490"/>
    </source>
</evidence>
<evidence type="ECO:0000313" key="8">
    <source>
        <dbReference type="EMBL" id="EIJ42522.1"/>
    </source>
</evidence>
<evidence type="ECO:0000259" key="7">
    <source>
        <dbReference type="Pfam" id="PF17785"/>
    </source>
</evidence>
<dbReference type="OrthoDB" id="9805492at2"/>
<dbReference type="PANTHER" id="PTHR42873">
    <property type="entry name" value="RIBOSOMAL RNA LARGE SUBUNIT METHYLTRANSFERASE"/>
    <property type="match status" value="1"/>
</dbReference>
<evidence type="ECO:0000313" key="9">
    <source>
        <dbReference type="Proteomes" id="UP000005744"/>
    </source>
</evidence>
<dbReference type="HOGENOM" id="CLU_014042_0_0_6"/>
<dbReference type="EMBL" id="JH600070">
    <property type="protein sequence ID" value="EIJ42522.1"/>
    <property type="molecule type" value="Genomic_DNA"/>
</dbReference>
<keyword evidence="2" id="KW-0963">Cytoplasm</keyword>
<dbReference type="PROSITE" id="PS50890">
    <property type="entry name" value="PUA"/>
    <property type="match status" value="1"/>
</dbReference>
<evidence type="ECO:0000256" key="5">
    <source>
        <dbReference type="ARBA" id="ARBA00022691"/>
    </source>
</evidence>
<dbReference type="GO" id="GO:0003723">
    <property type="term" value="F:RNA binding"/>
    <property type="evidence" value="ECO:0007669"/>
    <property type="project" value="InterPro"/>
</dbReference>
<keyword evidence="5" id="KW-0949">S-adenosyl-L-methionine</keyword>
<dbReference type="GO" id="GO:0008168">
    <property type="term" value="F:methyltransferase activity"/>
    <property type="evidence" value="ECO:0007669"/>
    <property type="project" value="UniProtKB-KW"/>
</dbReference>
<dbReference type="GO" id="GO:0006364">
    <property type="term" value="P:rRNA processing"/>
    <property type="evidence" value="ECO:0007669"/>
    <property type="project" value="UniProtKB-KW"/>
</dbReference>
<dbReference type="SUPFAM" id="SSF53335">
    <property type="entry name" value="S-adenosyl-L-methionine-dependent methyltransferases"/>
    <property type="match status" value="1"/>
</dbReference>
<dbReference type="SUPFAM" id="SSF88697">
    <property type="entry name" value="PUA domain-like"/>
    <property type="match status" value="1"/>
</dbReference>
<dbReference type="CDD" id="cd21153">
    <property type="entry name" value="PUA_RlmI"/>
    <property type="match status" value="1"/>
</dbReference>
<dbReference type="InterPro" id="IPR036974">
    <property type="entry name" value="PUA_sf"/>
</dbReference>
<dbReference type="InterPro" id="IPR029063">
    <property type="entry name" value="SAM-dependent_MTases_sf"/>
</dbReference>
<dbReference type="RefSeq" id="WP_002685539.1">
    <property type="nucleotide sequence ID" value="NZ_JH600070.1"/>
</dbReference>
<dbReference type="GO" id="GO:0032259">
    <property type="term" value="P:methylation"/>
    <property type="evidence" value="ECO:0007669"/>
    <property type="project" value="UniProtKB-KW"/>
</dbReference>
<sequence length="398" mass="44752">MSSAPIFLKKHADRRLRAGHLWIYSNEIDTVKSPLNSFTAGQAVSVHTADGKTIGTGYINPHSLICVRIISRDPQISLNRSLLVHRLNIALSLRERLFKKPYYRLVFGEGDYLSGLIVDRFNDVLVVQITTAGMEQVKQEIIEALDKVLQPRAIVLRNDTNSRSLEGLNNYVEVALGELPEKVLLEENGVKFHVPVLEGQKTGWFYDHRQNRAELSRYVQGLRVLDVFSYCGAWGIQAAVAGASDVLCVDSSERALQWLTANAELNQVSERVKTAQGDAFEVLRFLRQNEEKFDVIILDPPAFIKRRKDQKAGEQAYHRINQMATQLLSREGILVSASCSLHLARETLVEIVRATGRHIDRHVQILGQGHQAVDHPIHPAIPETDYLKALFCRILPSG</sequence>
<name>I3CFX9_9GAMM</name>
<gene>
    <name evidence="8" type="ORF">BegalDRAFT_1643</name>
</gene>
<dbReference type="Proteomes" id="UP000005744">
    <property type="component" value="Unassembled WGS sequence"/>
</dbReference>